<evidence type="ECO:0000313" key="1">
    <source>
        <dbReference type="EMBL" id="KAF7767915.1"/>
    </source>
</evidence>
<comment type="caution">
    <text evidence="1">The sequence shown here is derived from an EMBL/GenBank/DDBJ whole genome shotgun (WGS) entry which is preliminary data.</text>
</comment>
<sequence length="68" mass="7586">MKVFISWWTGEGKHTVQSGARKQWSNPKRAALSSVCFLRCHVVGAGDEIDVIESLRLMRDIARASPSN</sequence>
<dbReference type="EMBL" id="JABXXO010000010">
    <property type="protein sequence ID" value="KAF7767915.1"/>
    <property type="molecule type" value="Genomic_DNA"/>
</dbReference>
<gene>
    <name evidence="1" type="ORF">Agabi119p4_7158</name>
</gene>
<organism evidence="1 2">
    <name type="scientific">Agaricus bisporus var. burnettii</name>
    <dbReference type="NCBI Taxonomy" id="192524"/>
    <lineage>
        <taxon>Eukaryota</taxon>
        <taxon>Fungi</taxon>
        <taxon>Dikarya</taxon>
        <taxon>Basidiomycota</taxon>
        <taxon>Agaricomycotina</taxon>
        <taxon>Agaricomycetes</taxon>
        <taxon>Agaricomycetidae</taxon>
        <taxon>Agaricales</taxon>
        <taxon>Agaricineae</taxon>
        <taxon>Agaricaceae</taxon>
        <taxon>Agaricus</taxon>
    </lineage>
</organism>
<protein>
    <submittedName>
        <fullName evidence="1">Uncharacterized protein</fullName>
    </submittedName>
</protein>
<name>A0A8H7EZ82_AGABI</name>
<reference evidence="1 2" key="1">
    <citation type="journal article" name="Sci. Rep.">
        <title>Telomere-to-telomere assembled and centromere annotated genomes of the two main subspecies of the button mushroom Agaricus bisporus reveal especially polymorphic chromosome ends.</title>
        <authorList>
            <person name="Sonnenberg A.S.M."/>
            <person name="Sedaghat-Telgerd N."/>
            <person name="Lavrijssen B."/>
            <person name="Ohm R.A."/>
            <person name="Hendrickx P.M."/>
            <person name="Scholtmeijer K."/>
            <person name="Baars J.J.P."/>
            <person name="van Peer A."/>
        </authorList>
    </citation>
    <scope>NUCLEOTIDE SEQUENCE [LARGE SCALE GENOMIC DNA]</scope>
    <source>
        <strain evidence="1 2">H119_p4</strain>
    </source>
</reference>
<accession>A0A8H7EZ82</accession>
<proteinExistence type="predicted"/>
<dbReference type="Proteomes" id="UP000629468">
    <property type="component" value="Unassembled WGS sequence"/>
</dbReference>
<evidence type="ECO:0000313" key="2">
    <source>
        <dbReference type="Proteomes" id="UP000629468"/>
    </source>
</evidence>
<dbReference type="AlphaFoldDB" id="A0A8H7EZ82"/>